<dbReference type="EMBL" id="LLXL01000654">
    <property type="protein sequence ID" value="PKK70107.1"/>
    <property type="molecule type" value="Genomic_DNA"/>
</dbReference>
<evidence type="ECO:0000313" key="2">
    <source>
        <dbReference type="EMBL" id="PKK70107.1"/>
    </source>
</evidence>
<dbReference type="Proteomes" id="UP000233469">
    <property type="component" value="Unassembled WGS sequence"/>
</dbReference>
<comment type="caution">
    <text evidence="2">The sequence shown here is derived from an EMBL/GenBank/DDBJ whole genome shotgun (WGS) entry which is preliminary data.</text>
</comment>
<feature type="chain" id="PRO_5014806712" description="MD-2-related lipid-recognition domain-containing protein" evidence="1">
    <location>
        <begin position="22"/>
        <end position="182"/>
    </location>
</feature>
<reference evidence="2 3" key="1">
    <citation type="submission" date="2016-04" db="EMBL/GenBank/DDBJ databases">
        <title>Genome analyses suggest a sexual origin of heterokaryosis in a supposedly ancient asexual fungus.</title>
        <authorList>
            <person name="Ropars J."/>
            <person name="Sedzielewska K."/>
            <person name="Noel J."/>
            <person name="Charron P."/>
            <person name="Farinelli L."/>
            <person name="Marton T."/>
            <person name="Kruger M."/>
            <person name="Pelin A."/>
            <person name="Brachmann A."/>
            <person name="Corradi N."/>
        </authorList>
    </citation>
    <scope>NUCLEOTIDE SEQUENCE [LARGE SCALE GENOMIC DNA]</scope>
    <source>
        <strain evidence="2 3">C2</strain>
    </source>
</reference>
<gene>
    <name evidence="2" type="ORF">RhiirC2_780122</name>
</gene>
<evidence type="ECO:0000313" key="3">
    <source>
        <dbReference type="Proteomes" id="UP000233469"/>
    </source>
</evidence>
<name>A0A2N1N879_9GLOM</name>
<accession>A0A2N1N879</accession>
<dbReference type="VEuPathDB" id="FungiDB:RhiirA1_402507"/>
<protein>
    <recommendedName>
        <fullName evidence="4">MD-2-related lipid-recognition domain-containing protein</fullName>
    </recommendedName>
</protein>
<feature type="signal peptide" evidence="1">
    <location>
        <begin position="1"/>
        <end position="21"/>
    </location>
</feature>
<evidence type="ECO:0000256" key="1">
    <source>
        <dbReference type="SAM" id="SignalP"/>
    </source>
</evidence>
<proteinExistence type="predicted"/>
<sequence length="182" mass="20175">MNRNYIFVFILLIATFSMINAVPHQLRKRETKFESCNAETITVKMNPDPLVSEKPATYTVSGTLKVNNIIAGKTLLGIVYEDPQYINNQTIDSPYIQYFTESYNAGEPFTITAKDVPTPNLPAAYYIEVGIFDLPDNPIATIYACATAAGGLSLRERAYPITGFSIAGYPIAERSYPIAERS</sequence>
<evidence type="ECO:0008006" key="4">
    <source>
        <dbReference type="Google" id="ProtNLM"/>
    </source>
</evidence>
<organism evidence="2 3">
    <name type="scientific">Rhizophagus irregularis</name>
    <dbReference type="NCBI Taxonomy" id="588596"/>
    <lineage>
        <taxon>Eukaryota</taxon>
        <taxon>Fungi</taxon>
        <taxon>Fungi incertae sedis</taxon>
        <taxon>Mucoromycota</taxon>
        <taxon>Glomeromycotina</taxon>
        <taxon>Glomeromycetes</taxon>
        <taxon>Glomerales</taxon>
        <taxon>Glomeraceae</taxon>
        <taxon>Rhizophagus</taxon>
    </lineage>
</organism>
<reference evidence="2 3" key="2">
    <citation type="submission" date="2017-10" db="EMBL/GenBank/DDBJ databases">
        <title>Extensive intraspecific genome diversity in a model arbuscular mycorrhizal fungus.</title>
        <authorList>
            <person name="Chen E.C.H."/>
            <person name="Morin E."/>
            <person name="Baudet D."/>
            <person name="Noel J."/>
            <person name="Ndikumana S."/>
            <person name="Charron P."/>
            <person name="St-Onge C."/>
            <person name="Giorgi J."/>
            <person name="Grigoriev I.V."/>
            <person name="Roux C."/>
            <person name="Martin F.M."/>
            <person name="Corradi N."/>
        </authorList>
    </citation>
    <scope>NUCLEOTIDE SEQUENCE [LARGE SCALE GENOMIC DNA]</scope>
    <source>
        <strain evidence="2 3">C2</strain>
    </source>
</reference>
<keyword evidence="1" id="KW-0732">Signal</keyword>
<dbReference type="AlphaFoldDB" id="A0A2N1N879"/>
<dbReference type="VEuPathDB" id="FungiDB:RhiirFUN_002769"/>
<dbReference type="VEuPathDB" id="FungiDB:FUN_002741"/>